<dbReference type="InterPro" id="IPR050955">
    <property type="entry name" value="Plant_Biomass_Hydrol_Est"/>
</dbReference>
<evidence type="ECO:0000313" key="3">
    <source>
        <dbReference type="EMBL" id="MDM0046089.1"/>
    </source>
</evidence>
<dbReference type="PANTHER" id="PTHR43037:SF1">
    <property type="entry name" value="BLL1128 PROTEIN"/>
    <property type="match status" value="1"/>
</dbReference>
<dbReference type="Proteomes" id="UP001174908">
    <property type="component" value="Unassembled WGS sequence"/>
</dbReference>
<dbReference type="NCBIfam" id="TIGR01840">
    <property type="entry name" value="esterase_phb"/>
    <property type="match status" value="1"/>
</dbReference>
<dbReference type="Gene3D" id="3.40.50.1820">
    <property type="entry name" value="alpha/beta hydrolase"/>
    <property type="match status" value="1"/>
</dbReference>
<sequence length="352" mass="37489">MVRRIGRSGANAASILAKVYERNLKAMTRATLAGGKRLAGQVRRATEQLHAPPPGPGDWLTGVALGPAGARTYHLYRPPGLKFLGEKLPLVMMLHGCGQTGRALAISTRMNRLAARERFLVLYPEQDRMANAHGCWNWFERRSGKAEAELATLMAALDQVQMLYPVDRDRVALAGLSAGASMAVLMATRHPLRFHAVAAHSGVAPGAAGSAGGAIGAMRGRNLPAVLPTAVGKAIGAAAHFTLLPPLLVLHGDADHVVAHANAGNLASVWATATGARPLAPRALQRGQRRPALVTEFRRDKRTMVRLVDVEGLGHAWSGGLGSQAFSDPRGPDATRMIWAFAQRAFRERHGA</sequence>
<evidence type="ECO:0000256" key="2">
    <source>
        <dbReference type="ARBA" id="ARBA00022801"/>
    </source>
</evidence>
<keyword evidence="2" id="KW-0378">Hydrolase</keyword>
<evidence type="ECO:0000313" key="4">
    <source>
        <dbReference type="Proteomes" id="UP001174908"/>
    </source>
</evidence>
<keyword evidence="4" id="KW-1185">Reference proteome</keyword>
<dbReference type="RefSeq" id="WP_286661180.1">
    <property type="nucleotide sequence ID" value="NZ_JASZYV010000003.1"/>
</dbReference>
<reference evidence="3" key="1">
    <citation type="submission" date="2023-06" db="EMBL/GenBank/DDBJ databases">
        <authorList>
            <person name="Jiang Y."/>
            <person name="Liu Q."/>
        </authorList>
    </citation>
    <scope>NUCLEOTIDE SEQUENCE</scope>
    <source>
        <strain evidence="3">CGMCC 1.12089</strain>
    </source>
</reference>
<comment type="caution">
    <text evidence="3">The sequence shown here is derived from an EMBL/GenBank/DDBJ whole genome shotgun (WGS) entry which is preliminary data.</text>
</comment>
<dbReference type="SUPFAM" id="SSF53474">
    <property type="entry name" value="alpha/beta-Hydrolases"/>
    <property type="match status" value="1"/>
</dbReference>
<dbReference type="EMBL" id="JASZYV010000003">
    <property type="protein sequence ID" value="MDM0046089.1"/>
    <property type="molecule type" value="Genomic_DNA"/>
</dbReference>
<keyword evidence="1" id="KW-0732">Signal</keyword>
<dbReference type="InterPro" id="IPR010126">
    <property type="entry name" value="Esterase_phb"/>
</dbReference>
<gene>
    <name evidence="3" type="ORF">QTH91_16485</name>
</gene>
<dbReference type="Pfam" id="PF10503">
    <property type="entry name" value="Esterase_PHB"/>
    <property type="match status" value="1"/>
</dbReference>
<protein>
    <submittedName>
        <fullName evidence="3">PHB depolymerase family esterase</fullName>
    </submittedName>
</protein>
<dbReference type="PANTHER" id="PTHR43037">
    <property type="entry name" value="UNNAMED PRODUCT-RELATED"/>
    <property type="match status" value="1"/>
</dbReference>
<organism evidence="3 4">
    <name type="scientific">Variovorax dokdonensis</name>
    <dbReference type="NCBI Taxonomy" id="344883"/>
    <lineage>
        <taxon>Bacteria</taxon>
        <taxon>Pseudomonadati</taxon>
        <taxon>Pseudomonadota</taxon>
        <taxon>Betaproteobacteria</taxon>
        <taxon>Burkholderiales</taxon>
        <taxon>Comamonadaceae</taxon>
        <taxon>Variovorax</taxon>
    </lineage>
</organism>
<evidence type="ECO:0000256" key="1">
    <source>
        <dbReference type="ARBA" id="ARBA00022729"/>
    </source>
</evidence>
<accession>A0ABT7NDT6</accession>
<dbReference type="InterPro" id="IPR029058">
    <property type="entry name" value="AB_hydrolase_fold"/>
</dbReference>
<proteinExistence type="predicted"/>
<name>A0ABT7NDT6_9BURK</name>